<reference evidence="1" key="1">
    <citation type="journal article" date="2020" name="Nature">
        <title>Giant virus diversity and host interactions through global metagenomics.</title>
        <authorList>
            <person name="Schulz F."/>
            <person name="Roux S."/>
            <person name="Paez-Espino D."/>
            <person name="Jungbluth S."/>
            <person name="Walsh D.A."/>
            <person name="Denef V.J."/>
            <person name="McMahon K.D."/>
            <person name="Konstantinidis K.T."/>
            <person name="Eloe-Fadrosh E.A."/>
            <person name="Kyrpides N.C."/>
            <person name="Woyke T."/>
        </authorList>
    </citation>
    <scope>NUCLEOTIDE SEQUENCE</scope>
    <source>
        <strain evidence="1">GVMAG-M-3300024258-28</strain>
    </source>
</reference>
<proteinExistence type="predicted"/>
<dbReference type="AlphaFoldDB" id="A0A6C0IM17"/>
<sequence length="84" mass="10053">MRSKYVCECHRKIFTTDITPCSPYKKKCVNCFKNVIEGYAHNFQAATPEYNYLFPMLCNHCSELNRKCRWCRPIKQSILQRLKI</sequence>
<accession>A0A6C0IM17</accession>
<protein>
    <submittedName>
        <fullName evidence="1">Uncharacterized protein</fullName>
    </submittedName>
</protein>
<dbReference type="EMBL" id="MN740217">
    <property type="protein sequence ID" value="QHT94224.1"/>
    <property type="molecule type" value="Genomic_DNA"/>
</dbReference>
<name>A0A6C0IM17_9ZZZZ</name>
<evidence type="ECO:0000313" key="1">
    <source>
        <dbReference type="EMBL" id="QHT94224.1"/>
    </source>
</evidence>
<organism evidence="1">
    <name type="scientific">viral metagenome</name>
    <dbReference type="NCBI Taxonomy" id="1070528"/>
    <lineage>
        <taxon>unclassified sequences</taxon>
        <taxon>metagenomes</taxon>
        <taxon>organismal metagenomes</taxon>
    </lineage>
</organism>